<dbReference type="Proteomes" id="UP000001396">
    <property type="component" value="Unassembled WGS sequence"/>
</dbReference>
<feature type="transmembrane region" description="Helical" evidence="2">
    <location>
        <begin position="356"/>
        <end position="378"/>
    </location>
</feature>
<evidence type="ECO:0000256" key="2">
    <source>
        <dbReference type="SAM" id="Phobius"/>
    </source>
</evidence>
<feature type="compositionally biased region" description="Low complexity" evidence="1">
    <location>
        <begin position="8"/>
        <end position="20"/>
    </location>
</feature>
<dbReference type="RefSeq" id="XP_020427800.1">
    <property type="nucleotide sequence ID" value="XM_020581689.1"/>
</dbReference>
<keyword evidence="2" id="KW-0472">Membrane</keyword>
<dbReference type="OMA" id="MERNEHM"/>
<reference evidence="3 4" key="1">
    <citation type="journal article" date="2011" name="Genome Res.">
        <title>Phylogeny-wide analysis of social amoeba genomes highlights ancient origins for complex intercellular communication.</title>
        <authorList>
            <person name="Heidel A.J."/>
            <person name="Lawal H.M."/>
            <person name="Felder M."/>
            <person name="Schilde C."/>
            <person name="Helps N.R."/>
            <person name="Tunggal B."/>
            <person name="Rivero F."/>
            <person name="John U."/>
            <person name="Schleicher M."/>
            <person name="Eichinger L."/>
            <person name="Platzer M."/>
            <person name="Noegel A.A."/>
            <person name="Schaap P."/>
            <person name="Gloeckner G."/>
        </authorList>
    </citation>
    <scope>NUCLEOTIDE SEQUENCE [LARGE SCALE GENOMIC DNA]</scope>
    <source>
        <strain evidence="4">ATCC 26659 / Pp 5 / PN500</strain>
    </source>
</reference>
<keyword evidence="2" id="KW-0812">Transmembrane</keyword>
<feature type="transmembrane region" description="Helical" evidence="2">
    <location>
        <begin position="207"/>
        <end position="226"/>
    </location>
</feature>
<keyword evidence="2" id="KW-1133">Transmembrane helix</keyword>
<evidence type="ECO:0000313" key="3">
    <source>
        <dbReference type="EMBL" id="EFA75666.1"/>
    </source>
</evidence>
<feature type="transmembrane region" description="Helical" evidence="2">
    <location>
        <begin position="328"/>
        <end position="344"/>
    </location>
</feature>
<feature type="transmembrane region" description="Helical" evidence="2">
    <location>
        <begin position="398"/>
        <end position="422"/>
    </location>
</feature>
<feature type="transmembrane region" description="Helical" evidence="2">
    <location>
        <begin position="290"/>
        <end position="307"/>
    </location>
</feature>
<dbReference type="GeneID" id="31366397"/>
<dbReference type="AlphaFoldDB" id="D3BSG0"/>
<protein>
    <submittedName>
        <fullName evidence="3">Uncharacterized protein</fullName>
    </submittedName>
</protein>
<name>D3BSG0_HETP5</name>
<gene>
    <name evidence="3" type="ORF">PPL_10928</name>
</gene>
<dbReference type="InParanoid" id="D3BSG0"/>
<feature type="transmembrane region" description="Helical" evidence="2">
    <location>
        <begin position="442"/>
        <end position="462"/>
    </location>
</feature>
<dbReference type="FunCoup" id="D3BSG0">
    <property type="interactions" value="805"/>
</dbReference>
<feature type="transmembrane region" description="Helical" evidence="2">
    <location>
        <begin position="232"/>
        <end position="254"/>
    </location>
</feature>
<evidence type="ECO:0000313" key="4">
    <source>
        <dbReference type="Proteomes" id="UP000001396"/>
    </source>
</evidence>
<feature type="transmembrane region" description="Helical" evidence="2">
    <location>
        <begin position="168"/>
        <end position="187"/>
    </location>
</feature>
<feature type="region of interest" description="Disordered" evidence="1">
    <location>
        <begin position="1"/>
        <end position="20"/>
    </location>
</feature>
<keyword evidence="4" id="KW-1185">Reference proteome</keyword>
<evidence type="ECO:0000256" key="1">
    <source>
        <dbReference type="SAM" id="MobiDB-lite"/>
    </source>
</evidence>
<organism evidence="3 4">
    <name type="scientific">Heterostelium pallidum (strain ATCC 26659 / Pp 5 / PN500)</name>
    <name type="common">Cellular slime mold</name>
    <name type="synonym">Polysphondylium pallidum</name>
    <dbReference type="NCBI Taxonomy" id="670386"/>
    <lineage>
        <taxon>Eukaryota</taxon>
        <taxon>Amoebozoa</taxon>
        <taxon>Evosea</taxon>
        <taxon>Eumycetozoa</taxon>
        <taxon>Dictyostelia</taxon>
        <taxon>Acytosteliales</taxon>
        <taxon>Acytosteliaceae</taxon>
        <taxon>Heterostelium</taxon>
    </lineage>
</organism>
<feature type="transmembrane region" description="Helical" evidence="2">
    <location>
        <begin position="113"/>
        <end position="132"/>
    </location>
</feature>
<feature type="transmembrane region" description="Helical" evidence="2">
    <location>
        <begin position="144"/>
        <end position="162"/>
    </location>
</feature>
<sequence length="473" mass="54920">MSNNPIKQSSSDRLSNSQQSSNRYALPLNTPQYGAADIPITPEFGQPPIITQPYFQEVPMGDIQLGAMDLNSQPYSSSEKHVHYDTNPKVFFLPPDKPVKIVFHNFTNSLTSILQAIFIPLITTFLITLIPVGPLSNTGFLNNWLYNITFVCSLVFSLVNQFSAYFPLPIYIFLLPLLNLTFLSLMIYLRSARRFTPEFNAAFRRYFVFLVLCTLVIAVSIGYVIAFSYKSYQILTGVVYYIIIFFLNHCVIQVTRSGTSKGTHNVISYWVETMSEMVFLFMLIKVVPVNFYILLAIKLIATVRYPFFLTDRYWNWRNDVKDKLDQKGIDFSFSVLGLLLPVSIERDEHKTRVVDRFFFTVLCYCGVPLYYILVSLCVRWSPTAKFYPYLLISENDYIWLLIYAFFCSFTSFMSFLVIRYLFQVKFHLSVLNHPMLSLKNNVRLFMFCNFSALLLPITFMLLHNNVYYLVNSK</sequence>
<comment type="caution">
    <text evidence="3">The sequence shown here is derived from an EMBL/GenBank/DDBJ whole genome shotgun (WGS) entry which is preliminary data.</text>
</comment>
<accession>D3BSG0</accession>
<dbReference type="EMBL" id="ADBJ01000052">
    <property type="protein sequence ID" value="EFA75666.1"/>
    <property type="molecule type" value="Genomic_DNA"/>
</dbReference>
<proteinExistence type="predicted"/>